<dbReference type="InterPro" id="IPR009056">
    <property type="entry name" value="Cyt_c-like_dom"/>
</dbReference>
<keyword evidence="14" id="KW-1185">Reference proteome</keyword>
<sequence>MKTIVKRTLAAAGLVAALASPALASGNAGGPQLDKQSWSWTGLFGGYSEKQLKNGFEVYRQVCANCHPLKHLYYRDLLKIGYTETEVKDIAARYQVKDGPDDNGEMFDRPATPADHFVGPFANDKIAAMINGGAVPPDLSLMTKARKQGPDYVYNLLHGFASDAPGQPAEWWLKQQEKHGLDATFPETKYFNDFFPGYAISMPPQLREGAVTLPNGKEPSVDEMARDVVTFLNWAAEPELESRKTMGLLTLLYLGVLTTLLFGLKKYIWRNVHH</sequence>
<evidence type="ECO:0000256" key="2">
    <source>
        <dbReference type="ARBA" id="ARBA00016165"/>
    </source>
</evidence>
<dbReference type="PROSITE" id="PS51007">
    <property type="entry name" value="CYTC"/>
    <property type="match status" value="1"/>
</dbReference>
<evidence type="ECO:0000256" key="8">
    <source>
        <dbReference type="ARBA" id="ARBA00023136"/>
    </source>
</evidence>
<evidence type="ECO:0000256" key="9">
    <source>
        <dbReference type="PIRSR" id="PIRSR602326-1"/>
    </source>
</evidence>
<keyword evidence="4 10" id="KW-0812">Transmembrane</keyword>
<evidence type="ECO:0000313" key="13">
    <source>
        <dbReference type="EMBL" id="CCG07781.1"/>
    </source>
</evidence>
<dbReference type="Proteomes" id="UP000033220">
    <property type="component" value="Chromosome DSM 122"/>
</dbReference>
<dbReference type="HOGENOM" id="CLU_040334_1_2_5"/>
<dbReference type="GO" id="GO:0020037">
    <property type="term" value="F:heme binding"/>
    <property type="evidence" value="ECO:0007669"/>
    <property type="project" value="InterPro"/>
</dbReference>
<dbReference type="SUPFAM" id="SSF46626">
    <property type="entry name" value="Cytochrome c"/>
    <property type="match status" value="1"/>
</dbReference>
<dbReference type="PANTHER" id="PTHR10266:SF3">
    <property type="entry name" value="CYTOCHROME C1, HEME PROTEIN, MITOCHONDRIAL"/>
    <property type="match status" value="1"/>
</dbReference>
<dbReference type="Gene3D" id="1.20.5.100">
    <property type="entry name" value="Cytochrome c1, transmembrane anchor, C-terminal"/>
    <property type="match status" value="1"/>
</dbReference>
<proteinExistence type="predicted"/>
<protein>
    <recommendedName>
        <fullName evidence="2">Cytochrome c1</fullName>
    </recommendedName>
</protein>
<evidence type="ECO:0000256" key="6">
    <source>
        <dbReference type="ARBA" id="ARBA00022989"/>
    </source>
</evidence>
<dbReference type="PANTHER" id="PTHR10266">
    <property type="entry name" value="CYTOCHROME C1"/>
    <property type="match status" value="1"/>
</dbReference>
<keyword evidence="5 9" id="KW-0479">Metal-binding</keyword>
<feature type="transmembrane region" description="Helical" evidence="10">
    <location>
        <begin position="246"/>
        <end position="264"/>
    </location>
</feature>
<evidence type="ECO:0000256" key="4">
    <source>
        <dbReference type="ARBA" id="ARBA00022692"/>
    </source>
</evidence>
<feature type="domain" description="Cytochrome c" evidence="12">
    <location>
        <begin position="50"/>
        <end position="236"/>
    </location>
</feature>
<evidence type="ECO:0000259" key="12">
    <source>
        <dbReference type="PROSITE" id="PS51007"/>
    </source>
</evidence>
<dbReference type="InterPro" id="IPR002326">
    <property type="entry name" value="Cyt_c1"/>
</dbReference>
<evidence type="ECO:0000256" key="10">
    <source>
        <dbReference type="SAM" id="Phobius"/>
    </source>
</evidence>
<name>H6SSA2_PARPM</name>
<dbReference type="STRING" id="1150469.RSPPHO_01155"/>
<dbReference type="Gene3D" id="1.10.760.10">
    <property type="entry name" value="Cytochrome c-like domain"/>
    <property type="match status" value="1"/>
</dbReference>
<keyword evidence="8 10" id="KW-0472">Membrane</keyword>
<feature type="binding site" description="covalent" evidence="9">
    <location>
        <position position="63"/>
    </location>
    <ligand>
        <name>heme c</name>
        <dbReference type="ChEBI" id="CHEBI:61717"/>
    </ligand>
</feature>
<dbReference type="eggNOG" id="COG2857">
    <property type="taxonomic scope" value="Bacteria"/>
</dbReference>
<evidence type="ECO:0000256" key="5">
    <source>
        <dbReference type="ARBA" id="ARBA00022723"/>
    </source>
</evidence>
<evidence type="ECO:0000256" key="3">
    <source>
        <dbReference type="ARBA" id="ARBA00022617"/>
    </source>
</evidence>
<dbReference type="Pfam" id="PF02167">
    <property type="entry name" value="Cytochrom_C1"/>
    <property type="match status" value="1"/>
</dbReference>
<dbReference type="KEGG" id="rpm:RSPPHO_01155"/>
<dbReference type="GO" id="GO:0016020">
    <property type="term" value="C:membrane"/>
    <property type="evidence" value="ECO:0007669"/>
    <property type="project" value="UniProtKB-SubCell"/>
</dbReference>
<dbReference type="PRINTS" id="PR00603">
    <property type="entry name" value="CYTOCHROMEC1"/>
</dbReference>
<keyword evidence="7 9" id="KW-0408">Iron</keyword>
<dbReference type="PATRIC" id="fig|1150469.3.peg.1310"/>
<feature type="binding site" description="covalent" evidence="9">
    <location>
        <position position="66"/>
    </location>
    <ligand>
        <name>heme c</name>
        <dbReference type="ChEBI" id="CHEBI:61717"/>
    </ligand>
</feature>
<keyword evidence="3 9" id="KW-0349">Heme</keyword>
<dbReference type="InterPro" id="IPR036909">
    <property type="entry name" value="Cyt_c-like_dom_sf"/>
</dbReference>
<keyword evidence="11" id="KW-0732">Signal</keyword>
<evidence type="ECO:0000256" key="1">
    <source>
        <dbReference type="ARBA" id="ARBA00004370"/>
    </source>
</evidence>
<accession>H6SSA2</accession>
<evidence type="ECO:0000256" key="7">
    <source>
        <dbReference type="ARBA" id="ARBA00023004"/>
    </source>
</evidence>
<dbReference type="GO" id="GO:0046872">
    <property type="term" value="F:metal ion binding"/>
    <property type="evidence" value="ECO:0007669"/>
    <property type="project" value="UniProtKB-KW"/>
</dbReference>
<evidence type="ECO:0000313" key="14">
    <source>
        <dbReference type="Proteomes" id="UP000033220"/>
    </source>
</evidence>
<feature type="signal peptide" evidence="11">
    <location>
        <begin position="1"/>
        <end position="24"/>
    </location>
</feature>
<reference evidence="13 14" key="1">
    <citation type="submission" date="2012-02" db="EMBL/GenBank/DDBJ databases">
        <title>Shotgun genome sequence of Phaeospirillum photometricum DSM 122.</title>
        <authorList>
            <person name="Duquesne K."/>
            <person name="Sturgis J."/>
        </authorList>
    </citation>
    <scope>NUCLEOTIDE SEQUENCE [LARGE SCALE GENOMIC DNA]</scope>
    <source>
        <strain evidence="14">DSM122</strain>
    </source>
</reference>
<comment type="cofactor">
    <cofactor evidence="9">
        <name>heme c</name>
        <dbReference type="ChEBI" id="CHEBI:61717"/>
    </cofactor>
    <text evidence="9">Binds 1 heme c group covalently per subunit.</text>
</comment>
<comment type="subcellular location">
    <subcellularLocation>
        <location evidence="1">Membrane</location>
    </subcellularLocation>
</comment>
<feature type="binding site" description="covalent" evidence="9">
    <location>
        <position position="202"/>
    </location>
    <ligand>
        <name>heme c</name>
        <dbReference type="ChEBI" id="CHEBI:61717"/>
    </ligand>
</feature>
<keyword evidence="6 10" id="KW-1133">Transmembrane helix</keyword>
<feature type="binding site" description="covalent" evidence="9">
    <location>
        <position position="67"/>
    </location>
    <ligand>
        <name>heme c</name>
        <dbReference type="ChEBI" id="CHEBI:61717"/>
    </ligand>
</feature>
<dbReference type="RefSeq" id="WP_014414421.1">
    <property type="nucleotide sequence ID" value="NC_017059.1"/>
</dbReference>
<dbReference type="GO" id="GO:0009055">
    <property type="term" value="F:electron transfer activity"/>
    <property type="evidence" value="ECO:0007669"/>
    <property type="project" value="InterPro"/>
</dbReference>
<evidence type="ECO:0000256" key="11">
    <source>
        <dbReference type="SAM" id="SignalP"/>
    </source>
</evidence>
<dbReference type="OrthoDB" id="9808471at2"/>
<feature type="chain" id="PRO_5003607215" description="Cytochrome c1" evidence="11">
    <location>
        <begin position="25"/>
        <end position="274"/>
    </location>
</feature>
<organism evidence="13 14">
    <name type="scientific">Pararhodospirillum photometricum DSM 122</name>
    <dbReference type="NCBI Taxonomy" id="1150469"/>
    <lineage>
        <taxon>Bacteria</taxon>
        <taxon>Pseudomonadati</taxon>
        <taxon>Pseudomonadota</taxon>
        <taxon>Alphaproteobacteria</taxon>
        <taxon>Rhodospirillales</taxon>
        <taxon>Rhodospirillaceae</taxon>
        <taxon>Pararhodospirillum</taxon>
    </lineage>
</organism>
<dbReference type="AlphaFoldDB" id="H6SSA2"/>
<dbReference type="EMBL" id="HE663493">
    <property type="protein sequence ID" value="CCG07781.1"/>
    <property type="molecule type" value="Genomic_DNA"/>
</dbReference>
<gene>
    <name evidence="13" type="ORF">RSPPHO_01155</name>
</gene>